<accession>A0A3D1JCS2</accession>
<evidence type="ECO:0000256" key="5">
    <source>
        <dbReference type="ARBA" id="ARBA00022989"/>
    </source>
</evidence>
<dbReference type="PANTHER" id="PTHR30589">
    <property type="entry name" value="PROLIPOPROTEIN DIACYLGLYCERYL TRANSFERASE"/>
    <property type="match status" value="1"/>
</dbReference>
<keyword evidence="3 7" id="KW-0808">Transferase</keyword>
<protein>
    <recommendedName>
        <fullName evidence="7">Phosphatidylglycerol--prolipoprotein diacylglyceryl transferase</fullName>
        <ecNumber evidence="7">2.5.1.145</ecNumber>
    </recommendedName>
</protein>
<comment type="catalytic activity">
    <reaction evidence="7">
        <text>L-cysteinyl-[prolipoprotein] + a 1,2-diacyl-sn-glycero-3-phospho-(1'-sn-glycerol) = an S-1,2-diacyl-sn-glyceryl-L-cysteinyl-[prolipoprotein] + sn-glycerol 1-phosphate + H(+)</text>
        <dbReference type="Rhea" id="RHEA:56712"/>
        <dbReference type="Rhea" id="RHEA-COMP:14679"/>
        <dbReference type="Rhea" id="RHEA-COMP:14680"/>
        <dbReference type="ChEBI" id="CHEBI:15378"/>
        <dbReference type="ChEBI" id="CHEBI:29950"/>
        <dbReference type="ChEBI" id="CHEBI:57685"/>
        <dbReference type="ChEBI" id="CHEBI:64716"/>
        <dbReference type="ChEBI" id="CHEBI:140658"/>
        <dbReference type="EC" id="2.5.1.145"/>
    </reaction>
</comment>
<comment type="pathway">
    <text evidence="7">Protein modification; lipoprotein biosynthesis (diacylglyceryl transfer).</text>
</comment>
<dbReference type="PANTHER" id="PTHR30589:SF0">
    <property type="entry name" value="PHOSPHATIDYLGLYCEROL--PROLIPOPROTEIN DIACYLGLYCERYL TRANSFERASE"/>
    <property type="match status" value="1"/>
</dbReference>
<evidence type="ECO:0000256" key="3">
    <source>
        <dbReference type="ARBA" id="ARBA00022679"/>
    </source>
</evidence>
<feature type="transmembrane region" description="Helical" evidence="7">
    <location>
        <begin position="123"/>
        <end position="141"/>
    </location>
</feature>
<evidence type="ECO:0000313" key="8">
    <source>
        <dbReference type="EMBL" id="HCE16371.1"/>
    </source>
</evidence>
<evidence type="ECO:0000256" key="1">
    <source>
        <dbReference type="ARBA" id="ARBA00007150"/>
    </source>
</evidence>
<feature type="binding site" evidence="7">
    <location>
        <position position="142"/>
    </location>
    <ligand>
        <name>a 1,2-diacyl-sn-glycero-3-phospho-(1'-sn-glycerol)</name>
        <dbReference type="ChEBI" id="CHEBI:64716"/>
    </ligand>
</feature>
<dbReference type="PROSITE" id="PS01311">
    <property type="entry name" value="LGT"/>
    <property type="match status" value="1"/>
</dbReference>
<evidence type="ECO:0000256" key="4">
    <source>
        <dbReference type="ARBA" id="ARBA00022692"/>
    </source>
</evidence>
<feature type="transmembrane region" description="Helical" evidence="7">
    <location>
        <begin position="213"/>
        <end position="231"/>
    </location>
</feature>
<dbReference type="HAMAP" id="MF_01147">
    <property type="entry name" value="Lgt"/>
    <property type="match status" value="1"/>
</dbReference>
<dbReference type="RefSeq" id="WP_062189437.1">
    <property type="nucleotide sequence ID" value="NZ_DF967965.1"/>
</dbReference>
<dbReference type="EC" id="2.5.1.145" evidence="7"/>
<dbReference type="OrthoDB" id="871140at2"/>
<comment type="caution">
    <text evidence="8">The sequence shown here is derived from an EMBL/GenBank/DDBJ whole genome shotgun (WGS) entry which is preliminary data.</text>
</comment>
<dbReference type="InterPro" id="IPR001640">
    <property type="entry name" value="Lgt"/>
</dbReference>
<feature type="transmembrane region" description="Helical" evidence="7">
    <location>
        <begin position="182"/>
        <end position="201"/>
    </location>
</feature>
<keyword evidence="5 7" id="KW-1133">Transmembrane helix</keyword>
<evidence type="ECO:0000313" key="9">
    <source>
        <dbReference type="Proteomes" id="UP000264141"/>
    </source>
</evidence>
<keyword evidence="6 7" id="KW-0472">Membrane</keyword>
<gene>
    <name evidence="7 8" type="primary">lgt</name>
    <name evidence="8" type="ORF">DEQ80_00790</name>
</gene>
<comment type="function">
    <text evidence="7">Catalyzes the transfer of the diacylglyceryl group from phosphatidylglycerol to the sulfhydryl group of the N-terminal cysteine of a prolipoprotein, the first step in the formation of mature lipoproteins.</text>
</comment>
<dbReference type="NCBIfam" id="TIGR00544">
    <property type="entry name" value="lgt"/>
    <property type="match status" value="1"/>
</dbReference>
<dbReference type="GO" id="GO:0008961">
    <property type="term" value="F:phosphatidylglycerol-prolipoprotein diacylglyceryl transferase activity"/>
    <property type="evidence" value="ECO:0007669"/>
    <property type="project" value="UniProtKB-UniRule"/>
</dbReference>
<comment type="subcellular location">
    <subcellularLocation>
        <location evidence="7">Cell membrane</location>
        <topology evidence="7">Multi-pass membrane protein</topology>
    </subcellularLocation>
</comment>
<dbReference type="AlphaFoldDB" id="A0A3D1JCS2"/>
<dbReference type="STRING" id="229919.GCA_001050195_00506"/>
<keyword evidence="2 7" id="KW-1003">Cell membrane</keyword>
<dbReference type="UniPathway" id="UPA00664"/>
<dbReference type="GO" id="GO:0042158">
    <property type="term" value="P:lipoprotein biosynthetic process"/>
    <property type="evidence" value="ECO:0007669"/>
    <property type="project" value="UniProtKB-UniRule"/>
</dbReference>
<feature type="transmembrane region" description="Helical" evidence="7">
    <location>
        <begin position="243"/>
        <end position="261"/>
    </location>
</feature>
<sequence>MSFQMDGILIGTFKIYYYGILIMLGALAATWLASREARRYGQESEFAWDLLPWALIGGIVGARLWHILFPPASMVEQGITTLFYLTHPLDALNLRKGGLGIPGAVIGGLIAAAIYCRSRKVPLAPWADAIAPGLALAQAIGRWGNFFNQEVYGAPTNLPWRLFIDPAHRLPGFESVAYYHPLFFYEFLWNLMNMGLLLWLSRKLSGWLKPWDLFLIYAGVYGVGRFGLEFLRLDPAPLGTVNVNQMIMLGVAVFSGIVLFLRHRLSVSKL</sequence>
<feature type="transmembrane region" description="Helical" evidence="7">
    <location>
        <begin position="46"/>
        <end position="65"/>
    </location>
</feature>
<organism evidence="8 9">
    <name type="scientific">Anaerolinea thermolimosa</name>
    <dbReference type="NCBI Taxonomy" id="229919"/>
    <lineage>
        <taxon>Bacteria</taxon>
        <taxon>Bacillati</taxon>
        <taxon>Chloroflexota</taxon>
        <taxon>Anaerolineae</taxon>
        <taxon>Anaerolineales</taxon>
        <taxon>Anaerolineaceae</taxon>
        <taxon>Anaerolinea</taxon>
    </lineage>
</organism>
<dbReference type="EMBL" id="DPBP01000003">
    <property type="protein sequence ID" value="HCE16371.1"/>
    <property type="molecule type" value="Genomic_DNA"/>
</dbReference>
<proteinExistence type="inferred from homology"/>
<feature type="transmembrane region" description="Helical" evidence="7">
    <location>
        <begin position="99"/>
        <end position="116"/>
    </location>
</feature>
<keyword evidence="8" id="KW-0449">Lipoprotein</keyword>
<reference evidence="8 9" key="1">
    <citation type="journal article" date="2018" name="Nat. Biotechnol.">
        <title>A standardized bacterial taxonomy based on genome phylogeny substantially revises the tree of life.</title>
        <authorList>
            <person name="Parks D.H."/>
            <person name="Chuvochina M."/>
            <person name="Waite D.W."/>
            <person name="Rinke C."/>
            <person name="Skarshewski A."/>
            <person name="Chaumeil P.A."/>
            <person name="Hugenholtz P."/>
        </authorList>
    </citation>
    <scope>NUCLEOTIDE SEQUENCE [LARGE SCALE GENOMIC DNA]</scope>
    <source>
        <strain evidence="8">UBA8781</strain>
    </source>
</reference>
<evidence type="ECO:0000256" key="2">
    <source>
        <dbReference type="ARBA" id="ARBA00022475"/>
    </source>
</evidence>
<evidence type="ECO:0000256" key="7">
    <source>
        <dbReference type="HAMAP-Rule" id="MF_01147"/>
    </source>
</evidence>
<dbReference type="Proteomes" id="UP000264141">
    <property type="component" value="Unassembled WGS sequence"/>
</dbReference>
<keyword evidence="4 7" id="KW-0812">Transmembrane</keyword>
<evidence type="ECO:0000256" key="6">
    <source>
        <dbReference type="ARBA" id="ARBA00023136"/>
    </source>
</evidence>
<feature type="transmembrane region" description="Helical" evidence="7">
    <location>
        <begin position="15"/>
        <end position="34"/>
    </location>
</feature>
<dbReference type="GO" id="GO:0005886">
    <property type="term" value="C:plasma membrane"/>
    <property type="evidence" value="ECO:0007669"/>
    <property type="project" value="UniProtKB-SubCell"/>
</dbReference>
<comment type="similarity">
    <text evidence="1 7">Belongs to the Lgt family.</text>
</comment>
<dbReference type="Pfam" id="PF01790">
    <property type="entry name" value="LGT"/>
    <property type="match status" value="1"/>
</dbReference>
<name>A0A3D1JCS2_9CHLR</name>